<dbReference type="InterPro" id="IPR003141">
    <property type="entry name" value="Pol/His_phosphatase_N"/>
</dbReference>
<dbReference type="GO" id="GO:0003676">
    <property type="term" value="F:nucleic acid binding"/>
    <property type="evidence" value="ECO:0007669"/>
    <property type="project" value="InterPro"/>
</dbReference>
<dbReference type="Pfam" id="PF14579">
    <property type="entry name" value="HHH_6"/>
    <property type="match status" value="1"/>
</dbReference>
<keyword evidence="6" id="KW-0548">Nucleotidyltransferase</keyword>
<dbReference type="InterPro" id="IPR016195">
    <property type="entry name" value="Pol/histidinol_Pase-like"/>
</dbReference>
<sequence>MSFTHLQVRSGYSLMKSSITINKLVQSAKQNGFTSLALTDEGVMHGAVEFYQACIKEGISPILGMIVKVEINDQTFSTVLLAKHLSGYKNLLRLSSYIQSGENKAVDVESLHNYTAGVISILPAVDSPVAQYLEVGNENAAHDFLTKWTGAFEDSSVYLGIEDHHLERERKLHDRLKQFVADHGARAVALQDVRYLQREDAEAFDCLTAMREGRRWSPGDRDGESKERHLRTAQEMERLFSEWWPEILKETEQIADQCKVELPLNEQRIPSFPVPEGKTADEYLKEICDRAIEQLEDSEKAQAVKRLEYEWKVITSMNFSDYFLIVWDFVTYAKQQNIKVGPGRGSAAGSLVAYLLGITEVNPLRYDLLFERFLNPERISMPDIDIDFSDHRRDEVIQYVTQKYGSDHVAQIITFGTFAARSLLRELFKTIGIDQQDAAFILKEFSVSSDKTIVGTVKQSEELAMYIRQSPKLQLLFKIAAKLEGLPRHTSTHAAGVVISEVPLTENVPLMAGHEGVPLTQFAMGDLETIGLLKMDFLGLRNLTLLERIEANIVRSLRRDFSLDSIPYEDEATYQLLREGRTNGIFQLESQGMKGVLQKLKPNRFEDVIAVNALYRPGPMEYIPLYIERKHGRAPVEYPHPDVEPILEKTFGVLVYQEQIMQVANQIAGFSLGQADVLRRAVSKKKQELIAEQQAAFLDGARKKGYQDEVAKEIYHWIVKFSNYGFNRSHAVAYSMISYQLAYLKAHYPAYFLAELMNSNAGNHEKLAAYIREAKESGVKVTAPSINNSYAGFRVKKGNIQMGMLSIKGVGYQAVQEIIDARKQASFKNIFDFCLRVPLKAVNRQVIESLILAGAFDETHPNRASLLASIDQAIEQGELFKEFDDQPSFFQDDLILDVNYVETEPFTRLKQLTLEKEVLGTYMSSHPLEDYRNKLRANGFISLNQMESLKQKKHLKSCGVVDHIKQIRTKRGDPMAFMTISDDQGEAESVIFPELYRKVRPWLQEEMLICFEGNIENRKNQLQWLLSAIEPFSENMIEDGDDTARKLFIRLSEQEEFDALQAIRQVADHFPGNTPVIVHNAKKGKTYRLSSDYYLNLSRECLHALHDYFGKDSVVPAQTK</sequence>
<dbReference type="EMBL" id="FNQR01000005">
    <property type="protein sequence ID" value="SEA49143.1"/>
    <property type="molecule type" value="Genomic_DNA"/>
</dbReference>
<dbReference type="PANTHER" id="PTHR32294:SF0">
    <property type="entry name" value="DNA POLYMERASE III SUBUNIT ALPHA"/>
    <property type="match status" value="1"/>
</dbReference>
<gene>
    <name evidence="12" type="ORF">SAMN05421743_10581</name>
</gene>
<dbReference type="GO" id="GO:0005737">
    <property type="term" value="C:cytoplasm"/>
    <property type="evidence" value="ECO:0007669"/>
    <property type="project" value="UniProtKB-SubCell"/>
</dbReference>
<dbReference type="Pfam" id="PF07733">
    <property type="entry name" value="DNA_pol3_alpha"/>
    <property type="match status" value="1"/>
</dbReference>
<dbReference type="InterPro" id="IPR004365">
    <property type="entry name" value="NA-bd_OB_tRNA"/>
</dbReference>
<evidence type="ECO:0000256" key="7">
    <source>
        <dbReference type="ARBA" id="ARBA00022705"/>
    </source>
</evidence>
<dbReference type="InterPro" id="IPR004013">
    <property type="entry name" value="PHP_dom"/>
</dbReference>
<comment type="similarity">
    <text evidence="2">Belongs to the DNA polymerase type-C family. DnaE subfamily.</text>
</comment>
<dbReference type="InterPro" id="IPR004805">
    <property type="entry name" value="DnaE2/DnaE/PolC"/>
</dbReference>
<dbReference type="Gene3D" id="1.10.10.1600">
    <property type="entry name" value="Bacterial DNA polymerase III alpha subunit, thumb domain"/>
    <property type="match status" value="1"/>
</dbReference>
<evidence type="ECO:0000313" key="13">
    <source>
        <dbReference type="Proteomes" id="UP000198584"/>
    </source>
</evidence>
<dbReference type="CDD" id="cd04485">
    <property type="entry name" value="DnaE_OBF"/>
    <property type="match status" value="1"/>
</dbReference>
<comment type="function">
    <text evidence="9">DNA polymerase III is a complex, multichain enzyme responsible for most of the replicative synthesis in bacteria. This DNA polymerase also exhibits 3' to 5' exonuclease activity. The alpha chain is the DNA polymerase.</text>
</comment>
<proteinExistence type="inferred from homology"/>
<dbReference type="SMART" id="SM00481">
    <property type="entry name" value="POLIIIAc"/>
    <property type="match status" value="1"/>
</dbReference>
<comment type="subcellular location">
    <subcellularLocation>
        <location evidence="1">Cytoplasm</location>
    </subcellularLocation>
</comment>
<dbReference type="GO" id="GO:0008408">
    <property type="term" value="F:3'-5' exonuclease activity"/>
    <property type="evidence" value="ECO:0007669"/>
    <property type="project" value="InterPro"/>
</dbReference>
<keyword evidence="8" id="KW-0239">DNA-directed DNA polymerase</keyword>
<keyword evidence="5" id="KW-0808">Transferase</keyword>
<keyword evidence="13" id="KW-1185">Reference proteome</keyword>
<evidence type="ECO:0000256" key="10">
    <source>
        <dbReference type="ARBA" id="ARBA00049244"/>
    </source>
</evidence>
<dbReference type="SUPFAM" id="SSF89550">
    <property type="entry name" value="PHP domain-like"/>
    <property type="match status" value="1"/>
</dbReference>
<dbReference type="Pfam" id="PF01336">
    <property type="entry name" value="tRNA_anti-codon"/>
    <property type="match status" value="1"/>
</dbReference>
<keyword evidence="7" id="KW-0235">DNA replication</keyword>
<feature type="domain" description="Polymerase/histidinol phosphatase N-terminal" evidence="11">
    <location>
        <begin position="4"/>
        <end position="71"/>
    </location>
</feature>
<dbReference type="Gene3D" id="1.10.150.870">
    <property type="match status" value="1"/>
</dbReference>
<evidence type="ECO:0000256" key="4">
    <source>
        <dbReference type="ARBA" id="ARBA00019114"/>
    </source>
</evidence>
<dbReference type="GO" id="GO:0006260">
    <property type="term" value="P:DNA replication"/>
    <property type="evidence" value="ECO:0007669"/>
    <property type="project" value="UniProtKB-KW"/>
</dbReference>
<dbReference type="Gene3D" id="3.20.20.140">
    <property type="entry name" value="Metal-dependent hydrolases"/>
    <property type="match status" value="1"/>
</dbReference>
<dbReference type="OrthoDB" id="9803237at2"/>
<dbReference type="Proteomes" id="UP000198584">
    <property type="component" value="Unassembled WGS sequence"/>
</dbReference>
<dbReference type="GO" id="GO:0003887">
    <property type="term" value="F:DNA-directed DNA polymerase activity"/>
    <property type="evidence" value="ECO:0007669"/>
    <property type="project" value="UniProtKB-KW"/>
</dbReference>
<reference evidence="12 13" key="1">
    <citation type="submission" date="2016-10" db="EMBL/GenBank/DDBJ databases">
        <authorList>
            <person name="de Groot N.N."/>
        </authorList>
    </citation>
    <scope>NUCLEOTIDE SEQUENCE [LARGE SCALE GENOMIC DNA]</scope>
    <source>
        <strain evidence="12 13">CCM7597</strain>
    </source>
</reference>
<dbReference type="NCBIfam" id="TIGR00594">
    <property type="entry name" value="polc"/>
    <property type="match status" value="1"/>
</dbReference>
<accession>A0A1H4BLW0</accession>
<comment type="catalytic activity">
    <reaction evidence="10">
        <text>DNA(n) + a 2'-deoxyribonucleoside 5'-triphosphate = DNA(n+1) + diphosphate</text>
        <dbReference type="Rhea" id="RHEA:22508"/>
        <dbReference type="Rhea" id="RHEA-COMP:17339"/>
        <dbReference type="Rhea" id="RHEA-COMP:17340"/>
        <dbReference type="ChEBI" id="CHEBI:33019"/>
        <dbReference type="ChEBI" id="CHEBI:61560"/>
        <dbReference type="ChEBI" id="CHEBI:173112"/>
        <dbReference type="EC" id="2.7.7.7"/>
    </reaction>
</comment>
<dbReference type="EC" id="2.7.7.7" evidence="3"/>
<evidence type="ECO:0000256" key="2">
    <source>
        <dbReference type="ARBA" id="ARBA00009496"/>
    </source>
</evidence>
<dbReference type="PANTHER" id="PTHR32294">
    <property type="entry name" value="DNA POLYMERASE III SUBUNIT ALPHA"/>
    <property type="match status" value="1"/>
</dbReference>
<dbReference type="RefSeq" id="WP_093044172.1">
    <property type="nucleotide sequence ID" value="NZ_FNQR01000005.1"/>
</dbReference>
<dbReference type="STRING" id="571932.SAMN05421743_10581"/>
<name>A0A1H4BLW0_9BACI</name>
<evidence type="ECO:0000256" key="8">
    <source>
        <dbReference type="ARBA" id="ARBA00022932"/>
    </source>
</evidence>
<evidence type="ECO:0000256" key="5">
    <source>
        <dbReference type="ARBA" id="ARBA00022679"/>
    </source>
</evidence>
<evidence type="ECO:0000256" key="6">
    <source>
        <dbReference type="ARBA" id="ARBA00022695"/>
    </source>
</evidence>
<evidence type="ECO:0000256" key="9">
    <source>
        <dbReference type="ARBA" id="ARBA00025611"/>
    </source>
</evidence>
<evidence type="ECO:0000313" key="12">
    <source>
        <dbReference type="EMBL" id="SEA49143.1"/>
    </source>
</evidence>
<protein>
    <recommendedName>
        <fullName evidence="4">DNA polymerase III subunit alpha</fullName>
        <ecNumber evidence="3">2.7.7.7</ecNumber>
    </recommendedName>
</protein>
<evidence type="ECO:0000256" key="1">
    <source>
        <dbReference type="ARBA" id="ARBA00004496"/>
    </source>
</evidence>
<dbReference type="NCBIfam" id="NF004226">
    <property type="entry name" value="PRK05673.1"/>
    <property type="match status" value="1"/>
</dbReference>
<dbReference type="Pfam" id="PF02811">
    <property type="entry name" value="PHP"/>
    <property type="match status" value="1"/>
</dbReference>
<dbReference type="InterPro" id="IPR029460">
    <property type="entry name" value="DNAPol_HHH"/>
</dbReference>
<evidence type="ECO:0000256" key="3">
    <source>
        <dbReference type="ARBA" id="ARBA00012417"/>
    </source>
</evidence>
<dbReference type="Pfam" id="PF17657">
    <property type="entry name" value="DNA_pol3_finger"/>
    <property type="match status" value="1"/>
</dbReference>
<dbReference type="InterPro" id="IPR011708">
    <property type="entry name" value="DNA_pol3_alpha_NTPase_dom"/>
</dbReference>
<organism evidence="12 13">
    <name type="scientific">Thalassobacillus cyri</name>
    <dbReference type="NCBI Taxonomy" id="571932"/>
    <lineage>
        <taxon>Bacteria</taxon>
        <taxon>Bacillati</taxon>
        <taxon>Bacillota</taxon>
        <taxon>Bacilli</taxon>
        <taxon>Bacillales</taxon>
        <taxon>Bacillaceae</taxon>
        <taxon>Thalassobacillus</taxon>
    </lineage>
</organism>
<evidence type="ECO:0000259" key="11">
    <source>
        <dbReference type="SMART" id="SM00481"/>
    </source>
</evidence>
<dbReference type="AlphaFoldDB" id="A0A1H4BLW0"/>
<dbReference type="InterPro" id="IPR040982">
    <property type="entry name" value="DNA_pol3_finger"/>
</dbReference>
<dbReference type="InterPro" id="IPR041931">
    <property type="entry name" value="DNA_pol3_alpha_thumb_dom"/>
</dbReference>